<dbReference type="EMBL" id="JARSFG010000003">
    <property type="protein sequence ID" value="MEC1177296.1"/>
    <property type="molecule type" value="Genomic_DNA"/>
</dbReference>
<accession>A0AAW9NRA1</accession>
<evidence type="ECO:0000313" key="2">
    <source>
        <dbReference type="Proteomes" id="UP001344888"/>
    </source>
</evidence>
<gene>
    <name evidence="1" type="ORF">P9B03_02270</name>
</gene>
<organism evidence="1 2">
    <name type="scientific">Metasolibacillus meyeri</name>
    <dbReference type="NCBI Taxonomy" id="1071052"/>
    <lineage>
        <taxon>Bacteria</taxon>
        <taxon>Bacillati</taxon>
        <taxon>Bacillota</taxon>
        <taxon>Bacilli</taxon>
        <taxon>Bacillales</taxon>
        <taxon>Caryophanaceae</taxon>
        <taxon>Metasolibacillus</taxon>
    </lineage>
</organism>
<proteinExistence type="predicted"/>
<comment type="caution">
    <text evidence="1">The sequence shown here is derived from an EMBL/GenBank/DDBJ whole genome shotgun (WGS) entry which is preliminary data.</text>
</comment>
<reference evidence="1 2" key="1">
    <citation type="submission" date="2023-03" db="EMBL/GenBank/DDBJ databases">
        <title>Bacillus Genome Sequencing.</title>
        <authorList>
            <person name="Dunlap C."/>
        </authorList>
    </citation>
    <scope>NUCLEOTIDE SEQUENCE [LARGE SCALE GENOMIC DNA]</scope>
    <source>
        <strain evidence="1 2">B-59205</strain>
    </source>
</reference>
<dbReference type="Proteomes" id="UP001344888">
    <property type="component" value="Unassembled WGS sequence"/>
</dbReference>
<protein>
    <submittedName>
        <fullName evidence="1">Uncharacterized protein</fullName>
    </submittedName>
</protein>
<dbReference type="AlphaFoldDB" id="A0AAW9NRA1"/>
<keyword evidence="2" id="KW-1185">Reference proteome</keyword>
<name>A0AAW9NRA1_9BACL</name>
<dbReference type="RefSeq" id="WP_326121592.1">
    <property type="nucleotide sequence ID" value="NZ_JARSFG010000003.1"/>
</dbReference>
<evidence type="ECO:0000313" key="1">
    <source>
        <dbReference type="EMBL" id="MEC1177296.1"/>
    </source>
</evidence>
<sequence length="135" mass="15865">MNKIEKFKKLIKLCEERERVRQPDCLFSIAYENTATPLTKAINAMSKELGVLSVDRGENGLEIFLSGGLQRLQTFCEDEQEIEYKTITNEDENTIYHCHGYKIKMENFYLSALETNYIAKQRDMKQKPARNFERE</sequence>